<proteinExistence type="predicted"/>
<comment type="caution">
    <text evidence="1">The sequence shown here is derived from an EMBL/GenBank/DDBJ whole genome shotgun (WGS) entry which is preliminary data.</text>
</comment>
<gene>
    <name evidence="1" type="ORF">CDAR_278951</name>
</gene>
<organism evidence="1 2">
    <name type="scientific">Caerostris darwini</name>
    <dbReference type="NCBI Taxonomy" id="1538125"/>
    <lineage>
        <taxon>Eukaryota</taxon>
        <taxon>Metazoa</taxon>
        <taxon>Ecdysozoa</taxon>
        <taxon>Arthropoda</taxon>
        <taxon>Chelicerata</taxon>
        <taxon>Arachnida</taxon>
        <taxon>Araneae</taxon>
        <taxon>Araneomorphae</taxon>
        <taxon>Entelegynae</taxon>
        <taxon>Araneoidea</taxon>
        <taxon>Araneidae</taxon>
        <taxon>Caerostris</taxon>
    </lineage>
</organism>
<reference evidence="1 2" key="1">
    <citation type="submission" date="2021-06" db="EMBL/GenBank/DDBJ databases">
        <title>Caerostris darwini draft genome.</title>
        <authorList>
            <person name="Kono N."/>
            <person name="Arakawa K."/>
        </authorList>
    </citation>
    <scope>NUCLEOTIDE SEQUENCE [LARGE SCALE GENOMIC DNA]</scope>
</reference>
<dbReference type="Proteomes" id="UP001054837">
    <property type="component" value="Unassembled WGS sequence"/>
</dbReference>
<sequence length="102" mass="11146">MKCYPIQGVQTFANQPGSPIQTNSTSSQIQKKKMDGCFIRGGNSRPAELSCQAATAHECVVAERAAVNIIFSFSRKITQLCLFRAGVKNKGTKGLCHTRRNI</sequence>
<dbReference type="EMBL" id="BPLQ01014930">
    <property type="protein sequence ID" value="GIY84470.1"/>
    <property type="molecule type" value="Genomic_DNA"/>
</dbReference>
<evidence type="ECO:0000313" key="1">
    <source>
        <dbReference type="EMBL" id="GIY84470.1"/>
    </source>
</evidence>
<name>A0AAV4WRB4_9ARAC</name>
<dbReference type="AlphaFoldDB" id="A0AAV4WRB4"/>
<protein>
    <submittedName>
        <fullName evidence="1">Uncharacterized protein</fullName>
    </submittedName>
</protein>
<accession>A0AAV4WRB4</accession>
<keyword evidence="2" id="KW-1185">Reference proteome</keyword>
<evidence type="ECO:0000313" key="2">
    <source>
        <dbReference type="Proteomes" id="UP001054837"/>
    </source>
</evidence>